<dbReference type="OrthoDB" id="3799284at2759"/>
<organism evidence="2 3">
    <name type="scientific">Zopfia rhizophila CBS 207.26</name>
    <dbReference type="NCBI Taxonomy" id="1314779"/>
    <lineage>
        <taxon>Eukaryota</taxon>
        <taxon>Fungi</taxon>
        <taxon>Dikarya</taxon>
        <taxon>Ascomycota</taxon>
        <taxon>Pezizomycotina</taxon>
        <taxon>Dothideomycetes</taxon>
        <taxon>Dothideomycetes incertae sedis</taxon>
        <taxon>Zopfiaceae</taxon>
        <taxon>Zopfia</taxon>
    </lineage>
</organism>
<feature type="region of interest" description="Disordered" evidence="1">
    <location>
        <begin position="89"/>
        <end position="126"/>
    </location>
</feature>
<proteinExistence type="predicted"/>
<dbReference type="Proteomes" id="UP000800200">
    <property type="component" value="Unassembled WGS sequence"/>
</dbReference>
<gene>
    <name evidence="2" type="ORF">K469DRAFT_333871</name>
</gene>
<sequence>MERDDSDHLPCSIVRPGRYRPNLVVPDAMRGYFKELFPDTNGCILGWPGLYDPPIALRPARYDWPSETVRATIPAGPIFETAIPGQTVDSWAPPITPAPIAPEASRRPRPGRTKGPHQDPPGIAPNPAPIKVVTGGGQPFQMDPTGGLIIAPGTTLTKGGPAAIVSGTAISVGLSAITLISPSSSTHIPFRKSPITFSAGSQTFVADGSGTLVIVSGTTLHSGDDPVTISDAIISIGVSGAVIIDPSSTRTVPLTDAPSLLALMIDSTGVVFGPGTTLHAGDPAITIAGTTFSVAPTAVVVVDPEGRTSLMKFTTSEAEVSATPGVFAKDPVKKAEGGRGRGKLGRHMVGVIVGISILWQFF</sequence>
<reference evidence="2" key="1">
    <citation type="journal article" date="2020" name="Stud. Mycol.">
        <title>101 Dothideomycetes genomes: a test case for predicting lifestyles and emergence of pathogens.</title>
        <authorList>
            <person name="Haridas S."/>
            <person name="Albert R."/>
            <person name="Binder M."/>
            <person name="Bloem J."/>
            <person name="Labutti K."/>
            <person name="Salamov A."/>
            <person name="Andreopoulos B."/>
            <person name="Baker S."/>
            <person name="Barry K."/>
            <person name="Bills G."/>
            <person name="Bluhm B."/>
            <person name="Cannon C."/>
            <person name="Castanera R."/>
            <person name="Culley D."/>
            <person name="Daum C."/>
            <person name="Ezra D."/>
            <person name="Gonzalez J."/>
            <person name="Henrissat B."/>
            <person name="Kuo A."/>
            <person name="Liang C."/>
            <person name="Lipzen A."/>
            <person name="Lutzoni F."/>
            <person name="Magnuson J."/>
            <person name="Mondo S."/>
            <person name="Nolan M."/>
            <person name="Ohm R."/>
            <person name="Pangilinan J."/>
            <person name="Park H.-J."/>
            <person name="Ramirez L."/>
            <person name="Alfaro M."/>
            <person name="Sun H."/>
            <person name="Tritt A."/>
            <person name="Yoshinaga Y."/>
            <person name="Zwiers L.-H."/>
            <person name="Turgeon B."/>
            <person name="Goodwin S."/>
            <person name="Spatafora J."/>
            <person name="Crous P."/>
            <person name="Grigoriev I."/>
        </authorList>
    </citation>
    <scope>NUCLEOTIDE SEQUENCE</scope>
    <source>
        <strain evidence="2">CBS 207.26</strain>
    </source>
</reference>
<evidence type="ECO:0000313" key="3">
    <source>
        <dbReference type="Proteomes" id="UP000800200"/>
    </source>
</evidence>
<accession>A0A6A6DJW9</accession>
<name>A0A6A6DJW9_9PEZI</name>
<evidence type="ECO:0000313" key="2">
    <source>
        <dbReference type="EMBL" id="KAF2178220.1"/>
    </source>
</evidence>
<protein>
    <submittedName>
        <fullName evidence="2">Uncharacterized protein</fullName>
    </submittedName>
</protein>
<dbReference type="AlphaFoldDB" id="A0A6A6DJW9"/>
<evidence type="ECO:0000256" key="1">
    <source>
        <dbReference type="SAM" id="MobiDB-lite"/>
    </source>
</evidence>
<dbReference type="EMBL" id="ML994676">
    <property type="protein sequence ID" value="KAF2178220.1"/>
    <property type="molecule type" value="Genomic_DNA"/>
</dbReference>
<keyword evidence="3" id="KW-1185">Reference proteome</keyword>